<organism evidence="2 3">
    <name type="scientific">Cylindrobasidium torrendii FP15055 ss-10</name>
    <dbReference type="NCBI Taxonomy" id="1314674"/>
    <lineage>
        <taxon>Eukaryota</taxon>
        <taxon>Fungi</taxon>
        <taxon>Dikarya</taxon>
        <taxon>Basidiomycota</taxon>
        <taxon>Agaricomycotina</taxon>
        <taxon>Agaricomycetes</taxon>
        <taxon>Agaricomycetidae</taxon>
        <taxon>Agaricales</taxon>
        <taxon>Marasmiineae</taxon>
        <taxon>Physalacriaceae</taxon>
        <taxon>Cylindrobasidium</taxon>
    </lineage>
</organism>
<dbReference type="EMBL" id="KN880547">
    <property type="protein sequence ID" value="KIY66673.1"/>
    <property type="molecule type" value="Genomic_DNA"/>
</dbReference>
<protein>
    <submittedName>
        <fullName evidence="2">Uncharacterized protein</fullName>
    </submittedName>
</protein>
<keyword evidence="3" id="KW-1185">Reference proteome</keyword>
<dbReference type="AlphaFoldDB" id="A0A0D7B818"/>
<proteinExistence type="predicted"/>
<evidence type="ECO:0000313" key="2">
    <source>
        <dbReference type="EMBL" id="KIY66673.1"/>
    </source>
</evidence>
<feature type="region of interest" description="Disordered" evidence="1">
    <location>
        <begin position="1"/>
        <end position="95"/>
    </location>
</feature>
<evidence type="ECO:0000256" key="1">
    <source>
        <dbReference type="SAM" id="MobiDB-lite"/>
    </source>
</evidence>
<evidence type="ECO:0000313" key="3">
    <source>
        <dbReference type="Proteomes" id="UP000054007"/>
    </source>
</evidence>
<dbReference type="Proteomes" id="UP000054007">
    <property type="component" value="Unassembled WGS sequence"/>
</dbReference>
<feature type="compositionally biased region" description="Basic and acidic residues" evidence="1">
    <location>
        <begin position="21"/>
        <end position="36"/>
    </location>
</feature>
<feature type="compositionally biased region" description="Acidic residues" evidence="1">
    <location>
        <begin position="42"/>
        <end position="62"/>
    </location>
</feature>
<name>A0A0D7B818_9AGAR</name>
<sequence length="170" mass="18625">MSTRESKEDTAPADEPQTDADAQKKDITPQQEEKPQPKPYAGDDEEDQSGDNEEEEFEDDPDNPMPVPPGGAPRGRIVPATSGGTGSKPQRRSLQPKCSAWIHFARAPCPPIVDGRSGPQISVQAVNFISNGAVQPEFCVDVVSAHVLCVVLPQLVEEHVHRIRRRVFPR</sequence>
<gene>
    <name evidence="2" type="ORF">CYLTODRAFT_444528</name>
</gene>
<feature type="compositionally biased region" description="Basic and acidic residues" evidence="1">
    <location>
        <begin position="1"/>
        <end position="10"/>
    </location>
</feature>
<accession>A0A0D7B818</accession>
<reference evidence="2 3" key="1">
    <citation type="journal article" date="2015" name="Fungal Genet. Biol.">
        <title>Evolution of novel wood decay mechanisms in Agaricales revealed by the genome sequences of Fistulina hepatica and Cylindrobasidium torrendii.</title>
        <authorList>
            <person name="Floudas D."/>
            <person name="Held B.W."/>
            <person name="Riley R."/>
            <person name="Nagy L.G."/>
            <person name="Koehler G."/>
            <person name="Ransdell A.S."/>
            <person name="Younus H."/>
            <person name="Chow J."/>
            <person name="Chiniquy J."/>
            <person name="Lipzen A."/>
            <person name="Tritt A."/>
            <person name="Sun H."/>
            <person name="Haridas S."/>
            <person name="LaButti K."/>
            <person name="Ohm R.A."/>
            <person name="Kues U."/>
            <person name="Blanchette R.A."/>
            <person name="Grigoriev I.V."/>
            <person name="Minto R.E."/>
            <person name="Hibbett D.S."/>
        </authorList>
    </citation>
    <scope>NUCLEOTIDE SEQUENCE [LARGE SCALE GENOMIC DNA]</scope>
    <source>
        <strain evidence="2 3">FP15055 ss-10</strain>
    </source>
</reference>